<name>D1ALX0_SEBTE</name>
<organism evidence="1 2">
    <name type="scientific">Sebaldella termitidis (strain ATCC 33386 / NCTC 11300)</name>
    <dbReference type="NCBI Taxonomy" id="526218"/>
    <lineage>
        <taxon>Bacteria</taxon>
        <taxon>Fusobacteriati</taxon>
        <taxon>Fusobacteriota</taxon>
        <taxon>Fusobacteriia</taxon>
        <taxon>Fusobacteriales</taxon>
        <taxon>Leptotrichiaceae</taxon>
        <taxon>Sebaldella</taxon>
    </lineage>
</organism>
<sequence length="373" mass="43953">MNFENGTILEIKPSNRNKNIFAVFCDSQVLYLADVSNGKTVKTGVFENIKMFSKPVNMDFYYPYICISEKYGLNASVINIETGKIQKFSREDYHADVSVYSTGFIERDGKILLIHQTQWNRLDITDLESGEILTKRDIKIELTPDKHNKKTGEIIKGKRKSENYLDYFHSSLHISPDGKNFLSNGWVWSPVDNIRCFNVREFFSKYELCSFGIEYANGYNWDRPCTFIDNDTFVIIADDHTKELDEEELKEYEYRQLQFYRLNDITDDKWLKSFKTIKTDIFECDPVYGEVNGELYFDKKLNKLVALNDREAYLVTLEGEITEKIPDIKYDSASDKKEDIFRNAKRWKYSSEHHFFYRFSATENTMKIKEIII</sequence>
<reference evidence="2" key="1">
    <citation type="submission" date="2009-09" db="EMBL/GenBank/DDBJ databases">
        <title>The complete chromosome of Sebaldella termitidis ATCC 33386.</title>
        <authorList>
            <consortium name="US DOE Joint Genome Institute (JGI-PGF)"/>
            <person name="Lucas S."/>
            <person name="Copeland A."/>
            <person name="Lapidus A."/>
            <person name="Glavina del Rio T."/>
            <person name="Dalin E."/>
            <person name="Tice H."/>
            <person name="Bruce D."/>
            <person name="Goodwin L."/>
            <person name="Pitluck S."/>
            <person name="Kyrpides N."/>
            <person name="Mavromatis K."/>
            <person name="Ivanova N."/>
            <person name="Mikhailova N."/>
            <person name="Sims D."/>
            <person name="Meincke L."/>
            <person name="Brettin T."/>
            <person name="Detter J.C."/>
            <person name="Han C."/>
            <person name="Larimer F."/>
            <person name="Land M."/>
            <person name="Hauser L."/>
            <person name="Markowitz V."/>
            <person name="Cheng J.F."/>
            <person name="Hugenholtz P."/>
            <person name="Woyke T."/>
            <person name="Wu D."/>
            <person name="Eisen J.A."/>
        </authorList>
    </citation>
    <scope>NUCLEOTIDE SEQUENCE [LARGE SCALE GENOMIC DNA]</scope>
    <source>
        <strain evidence="2">ATCC 33386 / NCTC 11300</strain>
    </source>
</reference>
<gene>
    <name evidence="1" type="ordered locus">Sterm_0354</name>
</gene>
<dbReference type="SUPFAM" id="SSF50969">
    <property type="entry name" value="YVTN repeat-like/Quinoprotein amine dehydrogenase"/>
    <property type="match status" value="1"/>
</dbReference>
<evidence type="ECO:0000313" key="2">
    <source>
        <dbReference type="Proteomes" id="UP000000845"/>
    </source>
</evidence>
<protein>
    <submittedName>
        <fullName evidence="1">Uncharacterized protein</fullName>
    </submittedName>
</protein>
<dbReference type="EMBL" id="CP001739">
    <property type="protein sequence ID" value="ACZ07238.1"/>
    <property type="molecule type" value="Genomic_DNA"/>
</dbReference>
<proteinExistence type="predicted"/>
<dbReference type="Proteomes" id="UP000000845">
    <property type="component" value="Chromosome"/>
</dbReference>
<reference evidence="1 2" key="2">
    <citation type="journal article" date="2010" name="Stand. Genomic Sci.">
        <title>Complete genome sequence of Sebaldella termitidis type strain (NCTC 11300).</title>
        <authorList>
            <person name="Harmon-Smith M."/>
            <person name="Celia L."/>
            <person name="Chertkov O."/>
            <person name="Lapidus A."/>
            <person name="Copeland A."/>
            <person name="Glavina Del Rio T."/>
            <person name="Nolan M."/>
            <person name="Lucas S."/>
            <person name="Tice H."/>
            <person name="Cheng J.F."/>
            <person name="Han C."/>
            <person name="Detter J.C."/>
            <person name="Bruce D."/>
            <person name="Goodwin L."/>
            <person name="Pitluck S."/>
            <person name="Pati A."/>
            <person name="Liolios K."/>
            <person name="Ivanova N."/>
            <person name="Mavromatis K."/>
            <person name="Mikhailova N."/>
            <person name="Chen A."/>
            <person name="Palaniappan K."/>
            <person name="Land M."/>
            <person name="Hauser L."/>
            <person name="Chang Y.J."/>
            <person name="Jeffries C.D."/>
            <person name="Brettin T."/>
            <person name="Goker M."/>
            <person name="Beck B."/>
            <person name="Bristow J."/>
            <person name="Eisen J.A."/>
            <person name="Markowitz V."/>
            <person name="Hugenholtz P."/>
            <person name="Kyrpides N.C."/>
            <person name="Klenk H.P."/>
            <person name="Chen F."/>
        </authorList>
    </citation>
    <scope>NUCLEOTIDE SEQUENCE [LARGE SCALE GENOMIC DNA]</scope>
    <source>
        <strain evidence="2">ATCC 33386 / NCTC 11300</strain>
    </source>
</reference>
<accession>D1ALX0</accession>
<dbReference type="AlphaFoldDB" id="D1ALX0"/>
<dbReference type="HOGENOM" id="CLU_741646_0_0_0"/>
<dbReference type="eggNOG" id="ENOG5030Z9R">
    <property type="taxonomic scope" value="Bacteria"/>
</dbReference>
<keyword evidence="2" id="KW-1185">Reference proteome</keyword>
<dbReference type="KEGG" id="str:Sterm_0354"/>
<dbReference type="InterPro" id="IPR011044">
    <property type="entry name" value="Quino_amine_DH_bsu"/>
</dbReference>
<dbReference type="RefSeq" id="WP_012859837.1">
    <property type="nucleotide sequence ID" value="NC_013517.1"/>
</dbReference>
<evidence type="ECO:0000313" key="1">
    <source>
        <dbReference type="EMBL" id="ACZ07238.1"/>
    </source>
</evidence>